<organism evidence="1 2">
    <name type="scientific">Amoebophilus asiaticus (strain 5a2)</name>
    <dbReference type="NCBI Taxonomy" id="452471"/>
    <lineage>
        <taxon>Bacteria</taxon>
        <taxon>Pseudomonadati</taxon>
        <taxon>Bacteroidota</taxon>
        <taxon>Cytophagia</taxon>
        <taxon>Cytophagales</taxon>
        <taxon>Amoebophilaceae</taxon>
        <taxon>Candidatus Amoebophilus</taxon>
    </lineage>
</organism>
<evidence type="ECO:0000313" key="1">
    <source>
        <dbReference type="EMBL" id="ACE06621.1"/>
    </source>
</evidence>
<dbReference type="STRING" id="452471.Aasi_1310"/>
<gene>
    <name evidence="1" type="ordered locus">Aasi_1310</name>
</gene>
<dbReference type="AlphaFoldDB" id="B3ETR9"/>
<dbReference type="EMBL" id="CP001102">
    <property type="protein sequence ID" value="ACE06621.1"/>
    <property type="molecule type" value="Genomic_DNA"/>
</dbReference>
<dbReference type="PANTHER" id="PTHR40593:SF1">
    <property type="entry name" value="PENICILLIN-BINDING PROTEIN ACTIVATOR LPOB"/>
    <property type="match status" value="1"/>
</dbReference>
<dbReference type="GO" id="GO:0030234">
    <property type="term" value="F:enzyme regulator activity"/>
    <property type="evidence" value="ECO:0007669"/>
    <property type="project" value="TreeGrafter"/>
</dbReference>
<dbReference type="RefSeq" id="WP_012473367.1">
    <property type="nucleotide sequence ID" value="NC_010830.1"/>
</dbReference>
<dbReference type="eggNOG" id="COG3417">
    <property type="taxonomic scope" value="Bacteria"/>
</dbReference>
<dbReference type="Gene3D" id="3.40.50.10610">
    <property type="entry name" value="ABC-type transport auxiliary lipoprotein component"/>
    <property type="match status" value="1"/>
</dbReference>
<accession>B3ETR9</accession>
<proteinExistence type="predicted"/>
<dbReference type="Pfam" id="PF13036">
    <property type="entry name" value="LpoB"/>
    <property type="match status" value="1"/>
</dbReference>
<reference evidence="1 2" key="1">
    <citation type="journal article" date="2010" name="J. Bacteriol.">
        <title>The genome of the amoeba symbiont 'Candidatus Amoebophilus asiaticus' reveals common mechanisms for host cell interaction among amoeba-associated bacteria.</title>
        <authorList>
            <person name="Schmitz-Esser S."/>
            <person name="Tischler P."/>
            <person name="Arnold R."/>
            <person name="Montanaro J."/>
            <person name="Wagner M."/>
            <person name="Rattei T."/>
            <person name="Horn M."/>
        </authorList>
    </citation>
    <scope>NUCLEOTIDE SEQUENCE [LARGE SCALE GENOMIC DNA]</scope>
    <source>
        <strain evidence="1 2">5a2</strain>
    </source>
</reference>
<sequence length="197" mass="22840">MEHRKIFSYLILLFLTLVSTECGSIKRISTSQVTDLSGRWNDTDARLVAEEMTQDVIKRPWRPSFISIYQRQPILVVGDILNKSHEHIDAEPFIKDIERELINAQSVRIVTHGAFREKVRKERQDQQDTNSTEVQKKLGRELGADFMLFGTINAIVDTKAEGKHRVVFYQVNLELADLATNEIVWIGDKKIKKYIRK</sequence>
<dbReference type="KEGG" id="aas:Aasi_1310"/>
<protein>
    <recommendedName>
        <fullName evidence="3">Penicillin-binding protein activator LpoB</fullName>
    </recommendedName>
</protein>
<dbReference type="OrthoDB" id="9803653at2"/>
<dbReference type="PANTHER" id="PTHR40593">
    <property type="entry name" value="PENICILLIN-BINDING PROTEIN ACTIVATOR LPOB"/>
    <property type="match status" value="1"/>
</dbReference>
<keyword evidence="2" id="KW-1185">Reference proteome</keyword>
<dbReference type="HOGENOM" id="CLU_114013_1_0_10"/>
<name>B3ETR9_AMOA5</name>
<evidence type="ECO:0000313" key="2">
    <source>
        <dbReference type="Proteomes" id="UP000001227"/>
    </source>
</evidence>
<dbReference type="Proteomes" id="UP000001227">
    <property type="component" value="Chromosome"/>
</dbReference>
<dbReference type="GO" id="GO:0009252">
    <property type="term" value="P:peptidoglycan biosynthetic process"/>
    <property type="evidence" value="ECO:0007669"/>
    <property type="project" value="TreeGrafter"/>
</dbReference>
<dbReference type="InterPro" id="IPR014094">
    <property type="entry name" value="LpoB"/>
</dbReference>
<evidence type="ECO:0008006" key="3">
    <source>
        <dbReference type="Google" id="ProtNLM"/>
    </source>
</evidence>
<dbReference type="GO" id="GO:0031241">
    <property type="term" value="C:periplasmic side of cell outer membrane"/>
    <property type="evidence" value="ECO:0007669"/>
    <property type="project" value="TreeGrafter"/>
</dbReference>